<dbReference type="Gene3D" id="3.20.20.80">
    <property type="entry name" value="Glycosidases"/>
    <property type="match status" value="3"/>
</dbReference>
<dbReference type="Pfam" id="PF00128">
    <property type="entry name" value="Alpha-amylase"/>
    <property type="match status" value="1"/>
</dbReference>
<name>A0A2T9IVW5_9CAUL</name>
<dbReference type="RefSeq" id="WP_116570192.1">
    <property type="nucleotide sequence ID" value="NZ_QDKP01000067.1"/>
</dbReference>
<dbReference type="SMART" id="SM00642">
    <property type="entry name" value="Aamy"/>
    <property type="match status" value="1"/>
</dbReference>
<accession>A0A2T9IVW5</accession>
<dbReference type="InterPro" id="IPR006047">
    <property type="entry name" value="GH13_cat_dom"/>
</dbReference>
<dbReference type="GO" id="GO:0005992">
    <property type="term" value="P:trehalose biosynthetic process"/>
    <property type="evidence" value="ECO:0007669"/>
    <property type="project" value="TreeGrafter"/>
</dbReference>
<keyword evidence="3" id="KW-1185">Reference proteome</keyword>
<proteinExistence type="predicted"/>
<dbReference type="PANTHER" id="PTHR10357:SF216">
    <property type="entry name" value="MALTOOLIGOSYL TREHALOSE SYNTHASE-RELATED"/>
    <property type="match status" value="1"/>
</dbReference>
<dbReference type="GO" id="GO:0047470">
    <property type="term" value="F:(1,4)-alpha-D-glucan 1-alpha-D-glucosylmutase activity"/>
    <property type="evidence" value="ECO:0007669"/>
    <property type="project" value="TreeGrafter"/>
</dbReference>
<evidence type="ECO:0000313" key="3">
    <source>
        <dbReference type="Proteomes" id="UP000244913"/>
    </source>
</evidence>
<dbReference type="GO" id="GO:0030980">
    <property type="term" value="P:alpha-glucan catabolic process"/>
    <property type="evidence" value="ECO:0007669"/>
    <property type="project" value="TreeGrafter"/>
</dbReference>
<protein>
    <submittedName>
        <fullName evidence="2">Malto-oligosyltrehalose synthase</fullName>
    </submittedName>
</protein>
<dbReference type="SUPFAM" id="SSF51445">
    <property type="entry name" value="(Trans)glycosidases"/>
    <property type="match status" value="1"/>
</dbReference>
<dbReference type="InterPro" id="IPR012767">
    <property type="entry name" value="Trehalose_TreY"/>
</dbReference>
<comment type="caution">
    <text evidence="2">The sequence shown here is derived from an EMBL/GenBank/DDBJ whole genome shotgun (WGS) entry which is preliminary data.</text>
</comment>
<dbReference type="EMBL" id="QDKP01000067">
    <property type="protein sequence ID" value="PVM70929.1"/>
    <property type="molecule type" value="Genomic_DNA"/>
</dbReference>
<dbReference type="NCBIfam" id="TIGR02401">
    <property type="entry name" value="trehalose_TreY"/>
    <property type="match status" value="1"/>
</dbReference>
<dbReference type="CDD" id="cd11336">
    <property type="entry name" value="AmyAc_MTSase"/>
    <property type="match status" value="1"/>
</dbReference>
<feature type="domain" description="Glycosyl hydrolase family 13 catalytic" evidence="1">
    <location>
        <begin position="5"/>
        <end position="503"/>
    </location>
</feature>
<gene>
    <name evidence="2" type="primary">treY</name>
    <name evidence="2" type="ORF">DDF65_25210</name>
</gene>
<dbReference type="Gene3D" id="3.30.1590.10">
    <property type="entry name" value="Maltooligosyl trehalose synthase, domain 2"/>
    <property type="match status" value="1"/>
</dbReference>
<evidence type="ECO:0000259" key="1">
    <source>
        <dbReference type="SMART" id="SM00642"/>
    </source>
</evidence>
<organism evidence="2 3">
    <name type="scientific">Caulobacter radicis</name>
    <dbReference type="NCBI Taxonomy" id="2172650"/>
    <lineage>
        <taxon>Bacteria</taxon>
        <taxon>Pseudomonadati</taxon>
        <taxon>Pseudomonadota</taxon>
        <taxon>Alphaproteobacteria</taxon>
        <taxon>Caulobacterales</taxon>
        <taxon>Caulobacteraceae</taxon>
        <taxon>Caulobacter</taxon>
    </lineage>
</organism>
<reference evidence="2 3" key="1">
    <citation type="submission" date="2018-04" db="EMBL/GenBank/DDBJ databases">
        <title>The genome sequence of Caulobacter sp. 736.</title>
        <authorList>
            <person name="Gao J."/>
            <person name="Sun J."/>
        </authorList>
    </citation>
    <scope>NUCLEOTIDE SEQUENCE [LARGE SCALE GENOMIC DNA]</scope>
    <source>
        <strain evidence="2 3">736</strain>
    </source>
</reference>
<dbReference type="Proteomes" id="UP000244913">
    <property type="component" value="Unassembled WGS sequence"/>
</dbReference>
<evidence type="ECO:0000313" key="2">
    <source>
        <dbReference type="EMBL" id="PVM70929.1"/>
    </source>
</evidence>
<sequence length="832" mass="91226">MIPSATYRVQFHAGFTFSNAAALAPYWARLGVSHIYASPIATARAGSAHGYDVVDPLKINPALGGEQGFRDMVEALRAQGLGVVLDIVPNHLAVGGGDNAWWLDVLENGPASPFARMFDIDWAPADPDLAGKLLAPFLGAPYAEALAAGAIQLDIEPDRLSVLAHGAHRFPLRRCDYAEVLAAADASRIEDVDPFRLAAAYDPATENGLARLHDLLERQHYRLAWWRTAGDAINWRRFFDITELAGLRIEDPVVFEAVHALPLRLYREGLIDGLRVDHVDGLADPPAYCRRLREALITADPAREAWLVVEKILGADERLAADWGVDGTTGYEVMNDLSALQHDPKGAGPLASLWRQISGRPADFEAEELDARREILSGGFAGQLDAAAMAFHRLARWNVATRDLPLPALRRALASLVEASRNYRTYAADTRQPPLKALASAKAAQPASSLALDQIAAWLRGEGEVPADLRTDALRRLEQLSAPVAAKAVEDTAFYRYGRLLSRNDVGFDPARLSMSPALFLRQATQRGAAFPSSMLATATHDHKRGEDVRARLAVLSEIAALWAQRARAWLSLTPLEGVDPGDAHMLHQMIVGAWPLDLEPADAKAMSAFAERLGGWQRKALREAKLRTSWTVQDETYEAASESYLRRLLVDGDGAFRQDAHLFVTQISPAGVANSLVQTGLKLTLAGVPDFYQGTEFWDFSLVDPDNRRPVDYDQRHAMLDHEGGGDWRAGATKQALIRDLLKARRDHPDLFAAAISPLEIKRPVSDNAVVFERTAGERRLLVVAAIGCADACIARNAPVVDETWWRDAALPDGRQISRLTNGSPFWWAIE</sequence>
<dbReference type="PANTHER" id="PTHR10357">
    <property type="entry name" value="ALPHA-AMYLASE FAMILY MEMBER"/>
    <property type="match status" value="1"/>
</dbReference>
<dbReference type="AlphaFoldDB" id="A0A2T9IVW5"/>
<dbReference type="InterPro" id="IPR017853">
    <property type="entry name" value="GH"/>
</dbReference>